<sequence length="409" mass="45111">MSIFYLELKRVLKTRSTWILLIAAILLSGALAYFPISFVNYSYVNENGNSVTVSGIKAVQLMKKITVQGDITPDKIKKAVENYQEVAKKYGSIYKDNIPQDVLNKKILPFQHIIRSLESVYADPQTKAPADLSKISSGEAAKNFYEKYTWQIKNRVIQPSAHKQALALYEKVDKPFKFTYGVGSSDASAYLIILIFMLVFLCTFITAPIFSAEYQTGADNILRCTKYGRTKLAVSKIISAVLICGISFAVCIFIFLFIENSVFGWDSLKTSIQSVETICLPAINVGQFEMITAAAGLFTLLATVGFTLFLSANCRNTVNSMILAIVFCLLPLIISSISGSNVMNWLRMILPSGGVGLGNSFGISLVELKFLSLGAHSFWSPYVMIIASAAAVPLFLILTIVFYCRHEAA</sequence>
<name>A0A2T0BF27_9CLOT</name>
<comment type="caution">
    <text evidence="2">The sequence shown here is derived from an EMBL/GenBank/DDBJ whole genome shotgun (WGS) entry which is preliminary data.</text>
</comment>
<evidence type="ECO:0000313" key="2">
    <source>
        <dbReference type="EMBL" id="PRR82468.1"/>
    </source>
</evidence>
<organism evidence="2 3">
    <name type="scientific">Clostridium luticellarii</name>
    <dbReference type="NCBI Taxonomy" id="1691940"/>
    <lineage>
        <taxon>Bacteria</taxon>
        <taxon>Bacillati</taxon>
        <taxon>Bacillota</taxon>
        <taxon>Clostridia</taxon>
        <taxon>Eubacteriales</taxon>
        <taxon>Clostridiaceae</taxon>
        <taxon>Clostridium</taxon>
    </lineage>
</organism>
<dbReference type="RefSeq" id="WP_106010446.1">
    <property type="nucleotide sequence ID" value="NZ_PVXP01000055.1"/>
</dbReference>
<evidence type="ECO:0000313" key="3">
    <source>
        <dbReference type="Proteomes" id="UP000237798"/>
    </source>
</evidence>
<proteinExistence type="predicted"/>
<dbReference type="Pfam" id="PF12679">
    <property type="entry name" value="ABC2_membrane_2"/>
    <property type="match status" value="1"/>
</dbReference>
<dbReference type="PANTHER" id="PTHR37305">
    <property type="entry name" value="INTEGRAL MEMBRANE PROTEIN-RELATED"/>
    <property type="match status" value="1"/>
</dbReference>
<feature type="transmembrane region" description="Helical" evidence="1">
    <location>
        <begin position="233"/>
        <end position="258"/>
    </location>
</feature>
<accession>A0A2T0BF27</accession>
<reference evidence="2 3" key="1">
    <citation type="submission" date="2018-03" db="EMBL/GenBank/DDBJ databases">
        <title>Genome sequence of Clostridium luticellarii DSM 29923.</title>
        <authorList>
            <person name="Poehlein A."/>
            <person name="Daniel R."/>
        </authorList>
    </citation>
    <scope>NUCLEOTIDE SEQUENCE [LARGE SCALE GENOMIC DNA]</scope>
    <source>
        <strain evidence="2 3">DSM 29923</strain>
    </source>
</reference>
<keyword evidence="1" id="KW-0472">Membrane</keyword>
<keyword evidence="1" id="KW-0812">Transmembrane</keyword>
<dbReference type="AlphaFoldDB" id="A0A2T0BF27"/>
<feature type="transmembrane region" description="Helical" evidence="1">
    <location>
        <begin position="322"/>
        <end position="343"/>
    </location>
</feature>
<dbReference type="OrthoDB" id="1700423at2"/>
<feature type="transmembrane region" description="Helical" evidence="1">
    <location>
        <begin position="382"/>
        <end position="404"/>
    </location>
</feature>
<dbReference type="EMBL" id="PVXP01000055">
    <property type="protein sequence ID" value="PRR82468.1"/>
    <property type="molecule type" value="Genomic_DNA"/>
</dbReference>
<protein>
    <submittedName>
        <fullName evidence="2">ABC-2 family transporter protein</fullName>
    </submittedName>
</protein>
<dbReference type="GO" id="GO:0005886">
    <property type="term" value="C:plasma membrane"/>
    <property type="evidence" value="ECO:0007669"/>
    <property type="project" value="UniProtKB-SubCell"/>
</dbReference>
<feature type="transmembrane region" description="Helical" evidence="1">
    <location>
        <begin position="290"/>
        <end position="310"/>
    </location>
</feature>
<dbReference type="PANTHER" id="PTHR37305:SF1">
    <property type="entry name" value="MEMBRANE PROTEIN"/>
    <property type="match status" value="1"/>
</dbReference>
<keyword evidence="1" id="KW-1133">Transmembrane helix</keyword>
<dbReference type="Proteomes" id="UP000237798">
    <property type="component" value="Unassembled WGS sequence"/>
</dbReference>
<gene>
    <name evidence="2" type="ORF">CLLU_28610</name>
</gene>
<keyword evidence="3" id="KW-1185">Reference proteome</keyword>
<dbReference type="GO" id="GO:0140359">
    <property type="term" value="F:ABC-type transporter activity"/>
    <property type="evidence" value="ECO:0007669"/>
    <property type="project" value="InterPro"/>
</dbReference>
<evidence type="ECO:0000256" key="1">
    <source>
        <dbReference type="SAM" id="Phobius"/>
    </source>
</evidence>
<feature type="transmembrane region" description="Helical" evidence="1">
    <location>
        <begin position="189"/>
        <end position="212"/>
    </location>
</feature>